<evidence type="ECO:0000313" key="4">
    <source>
        <dbReference type="Proteomes" id="UP000703269"/>
    </source>
</evidence>
<dbReference type="Proteomes" id="UP000703269">
    <property type="component" value="Unassembled WGS sequence"/>
</dbReference>
<protein>
    <submittedName>
        <fullName evidence="3">KNR4/SMI1 -like protein</fullName>
    </submittedName>
</protein>
<feature type="compositionally biased region" description="Basic and acidic residues" evidence="1">
    <location>
        <begin position="594"/>
        <end position="607"/>
    </location>
</feature>
<dbReference type="SMART" id="SM00860">
    <property type="entry name" value="SMI1_KNR4"/>
    <property type="match status" value="1"/>
</dbReference>
<gene>
    <name evidence="3" type="ORF">PsYK624_113420</name>
</gene>
<accession>A0A9P3GI28</accession>
<dbReference type="SUPFAM" id="SSF160631">
    <property type="entry name" value="SMI1/KNR4-like"/>
    <property type="match status" value="1"/>
</dbReference>
<feature type="compositionally biased region" description="Polar residues" evidence="1">
    <location>
        <begin position="513"/>
        <end position="524"/>
    </location>
</feature>
<dbReference type="Pfam" id="PF09346">
    <property type="entry name" value="SMI1_KNR4"/>
    <property type="match status" value="1"/>
</dbReference>
<feature type="compositionally biased region" description="Low complexity" evidence="1">
    <location>
        <begin position="54"/>
        <end position="64"/>
    </location>
</feature>
<organism evidence="3 4">
    <name type="scientific">Phanerochaete sordida</name>
    <dbReference type="NCBI Taxonomy" id="48140"/>
    <lineage>
        <taxon>Eukaryota</taxon>
        <taxon>Fungi</taxon>
        <taxon>Dikarya</taxon>
        <taxon>Basidiomycota</taxon>
        <taxon>Agaricomycotina</taxon>
        <taxon>Agaricomycetes</taxon>
        <taxon>Polyporales</taxon>
        <taxon>Phanerochaetaceae</taxon>
        <taxon>Phanerochaete</taxon>
    </lineage>
</organism>
<sequence>MSWFTNLFTTNKNTRQSSRTAISSTHEAFSLPTSSPRHPQDGFAPGSPFTPDHPTSASSAYSYPPQSPTGTYDYLPTPTSARLKTPGVPPMHSPRSASMSAPYPPLQLTWNRLRAWLSNEYPELGDTLNYGILPQDLQQIEMALGNALPQAIRDSYLCADGQEAESAAGCSEGLFFGLTLLPLEDVLEEWRFWREVDDDPNTGGNPRLRERMESIPPGWIRREYSSRGWIPLVADKAGNYLGVDLSPGEGGAAGQVIVFGRDFDTKVVMWRGDGPHGWAKWLAGFVDDLEGGDGYELGATNDSGSEDSVGYENYFYDGTGRGSGDGGGDAGTGGMRLAGEYKGWNVLEAWADRSVRKWQQAGVIPTPDPEQQTATPTKPKHVEHISDDKLRSLSGVSTGAEVPIPVLPSSSKPSTSSQPLDSQGPPAPLPTISVTKPPAPKPVTLPTQDDIDVSPSRVDIEAGGIDMQEVGAALPAVTSAPKQSSTARVELPRIVSPIPPPSASPSHGPSRSMTQSPELIQSPTTAVPETTDLLADIPLSNDDEVSPVVVTEGLTGDVAEDSPVLVSSEDEHHETSSNDGVLVSDVEPDAPEVVESHAAEPVAHGKSDSTGAILADADDATKAAA</sequence>
<feature type="region of interest" description="Disordered" evidence="1">
    <location>
        <begin position="476"/>
        <end position="524"/>
    </location>
</feature>
<dbReference type="AlphaFoldDB" id="A0A9P3GI28"/>
<evidence type="ECO:0000313" key="3">
    <source>
        <dbReference type="EMBL" id="GJE95161.1"/>
    </source>
</evidence>
<evidence type="ECO:0000256" key="1">
    <source>
        <dbReference type="SAM" id="MobiDB-lite"/>
    </source>
</evidence>
<feature type="region of interest" description="Disordered" evidence="1">
    <location>
        <begin position="362"/>
        <end position="451"/>
    </location>
</feature>
<dbReference type="GO" id="GO:0043332">
    <property type="term" value="C:mating projection tip"/>
    <property type="evidence" value="ECO:0007669"/>
    <property type="project" value="TreeGrafter"/>
</dbReference>
<feature type="compositionally biased region" description="Low complexity" evidence="1">
    <location>
        <begin position="407"/>
        <end position="422"/>
    </location>
</feature>
<dbReference type="OrthoDB" id="2305498at2759"/>
<feature type="compositionally biased region" description="Basic and acidic residues" evidence="1">
    <location>
        <begin position="380"/>
        <end position="391"/>
    </location>
</feature>
<evidence type="ECO:0000259" key="2">
    <source>
        <dbReference type="SMART" id="SM00860"/>
    </source>
</evidence>
<reference evidence="3 4" key="1">
    <citation type="submission" date="2021-08" db="EMBL/GenBank/DDBJ databases">
        <title>Draft Genome Sequence of Phanerochaete sordida strain YK-624.</title>
        <authorList>
            <person name="Mori T."/>
            <person name="Dohra H."/>
            <person name="Suzuki T."/>
            <person name="Kawagishi H."/>
            <person name="Hirai H."/>
        </authorList>
    </citation>
    <scope>NUCLEOTIDE SEQUENCE [LARGE SCALE GENOMIC DNA]</scope>
    <source>
        <strain evidence="3 4">YK-624</strain>
    </source>
</reference>
<dbReference type="InterPro" id="IPR037883">
    <property type="entry name" value="Knr4/Smi1-like_sf"/>
</dbReference>
<dbReference type="GO" id="GO:0070880">
    <property type="term" value="P:fungal-type cell wall beta-glucan biosynthetic process"/>
    <property type="evidence" value="ECO:0007669"/>
    <property type="project" value="TreeGrafter"/>
</dbReference>
<keyword evidence="4" id="KW-1185">Reference proteome</keyword>
<feature type="region of interest" description="Disordered" evidence="1">
    <location>
        <begin position="553"/>
        <end position="625"/>
    </location>
</feature>
<feature type="domain" description="Knr4/Smi1-like" evidence="2">
    <location>
        <begin position="131"/>
        <end position="353"/>
    </location>
</feature>
<comment type="caution">
    <text evidence="3">The sequence shown here is derived from an EMBL/GenBank/DDBJ whole genome shotgun (WGS) entry which is preliminary data.</text>
</comment>
<dbReference type="InterPro" id="IPR051873">
    <property type="entry name" value="KNR4/SMI1_regulator"/>
</dbReference>
<dbReference type="InterPro" id="IPR018958">
    <property type="entry name" value="Knr4/Smi1-like_dom"/>
</dbReference>
<dbReference type="EMBL" id="BPQB01000046">
    <property type="protein sequence ID" value="GJE95161.1"/>
    <property type="molecule type" value="Genomic_DNA"/>
</dbReference>
<dbReference type="PANTHER" id="PTHR47432:SF1">
    <property type="entry name" value="CELL WALL ASSEMBLY REGULATOR SMI1"/>
    <property type="match status" value="1"/>
</dbReference>
<feature type="compositionally biased region" description="Polar residues" evidence="1">
    <location>
        <begin position="1"/>
        <end position="37"/>
    </location>
</feature>
<dbReference type="PANTHER" id="PTHR47432">
    <property type="entry name" value="CELL WALL ASSEMBLY REGULATOR SMI1"/>
    <property type="match status" value="1"/>
</dbReference>
<proteinExistence type="predicted"/>
<feature type="region of interest" description="Disordered" evidence="1">
    <location>
        <begin position="1"/>
        <end position="100"/>
    </location>
</feature>
<name>A0A9P3GI28_9APHY</name>